<reference evidence="10" key="1">
    <citation type="submission" date="2025-08" db="UniProtKB">
        <authorList>
            <consortium name="Ensembl"/>
        </authorList>
    </citation>
    <scope>IDENTIFICATION</scope>
</reference>
<dbReference type="InterPro" id="IPR001254">
    <property type="entry name" value="Trypsin_dom"/>
</dbReference>
<dbReference type="InterPro" id="IPR009003">
    <property type="entry name" value="Peptidase_S1_PA"/>
</dbReference>
<dbReference type="InterPro" id="IPR001314">
    <property type="entry name" value="Peptidase_S1A"/>
</dbReference>
<keyword evidence="3" id="KW-0378">Hydrolase</keyword>
<feature type="region of interest" description="Disordered" evidence="8">
    <location>
        <begin position="1"/>
        <end position="24"/>
    </location>
</feature>
<keyword evidence="6" id="KW-1015">Disulfide bond</keyword>
<keyword evidence="7" id="KW-0325">Glycoprotein</keyword>
<dbReference type="PANTHER" id="PTHR24253:SF58">
    <property type="entry name" value="SERINE PROTEASE 33"/>
    <property type="match status" value="1"/>
</dbReference>
<name>A0A8D0PHG8_PIG</name>
<feature type="domain" description="Peptidase S1" evidence="9">
    <location>
        <begin position="30"/>
        <end position="226"/>
    </location>
</feature>
<dbReference type="Pfam" id="PF00089">
    <property type="entry name" value="Trypsin"/>
    <property type="match status" value="1"/>
</dbReference>
<dbReference type="Proteomes" id="UP000694726">
    <property type="component" value="Unplaced"/>
</dbReference>
<dbReference type="PRINTS" id="PR00722">
    <property type="entry name" value="CHYMOTRYPSIN"/>
</dbReference>
<sequence length="227" mass="24134">RALSERAAGTPPRDGGATAVSRAAPSRRRALPCEYRVRLGALRLGPAPPGALLAPVRRVLLPPDYSEDRARGDLALLQLRHAVPLSARVQPVCLPEPGSHPPPGSPCWVTGWGSLQPGVPLPEWQPLQGVRVPLLDARTCDRLYHVGTTVPRAELIVLPGNLCAGYAEGHKDTCQGDSGGPLTCLKSGRWVLVGVVSWGQGCALPNRPGVYTNVATYSPWIQAHLSL</sequence>
<evidence type="ECO:0000256" key="2">
    <source>
        <dbReference type="ARBA" id="ARBA00022729"/>
    </source>
</evidence>
<dbReference type="InterPro" id="IPR033116">
    <property type="entry name" value="TRYPSIN_SER"/>
</dbReference>
<evidence type="ECO:0000256" key="4">
    <source>
        <dbReference type="ARBA" id="ARBA00022825"/>
    </source>
</evidence>
<dbReference type="FunFam" id="2.40.10.10:FF:000016">
    <property type="entry name" value="Tryptase beta-2"/>
    <property type="match status" value="1"/>
</dbReference>
<keyword evidence="1" id="KW-0645">Protease</keyword>
<evidence type="ECO:0000256" key="1">
    <source>
        <dbReference type="ARBA" id="ARBA00022670"/>
    </source>
</evidence>
<organism evidence="10 11">
    <name type="scientific">Sus scrofa</name>
    <name type="common">Pig</name>
    <dbReference type="NCBI Taxonomy" id="9823"/>
    <lineage>
        <taxon>Eukaryota</taxon>
        <taxon>Metazoa</taxon>
        <taxon>Chordata</taxon>
        <taxon>Craniata</taxon>
        <taxon>Vertebrata</taxon>
        <taxon>Euteleostomi</taxon>
        <taxon>Mammalia</taxon>
        <taxon>Eutheria</taxon>
        <taxon>Laurasiatheria</taxon>
        <taxon>Artiodactyla</taxon>
        <taxon>Suina</taxon>
        <taxon>Suidae</taxon>
        <taxon>Sus</taxon>
    </lineage>
</organism>
<dbReference type="InterPro" id="IPR043504">
    <property type="entry name" value="Peptidase_S1_PA_chymotrypsin"/>
</dbReference>
<evidence type="ECO:0000256" key="5">
    <source>
        <dbReference type="ARBA" id="ARBA00023145"/>
    </source>
</evidence>
<accession>A0A8D0PHG8</accession>
<dbReference type="SMART" id="SM00020">
    <property type="entry name" value="Tryp_SPc"/>
    <property type="match status" value="1"/>
</dbReference>
<keyword evidence="2" id="KW-0732">Signal</keyword>
<dbReference type="GO" id="GO:0004252">
    <property type="term" value="F:serine-type endopeptidase activity"/>
    <property type="evidence" value="ECO:0007669"/>
    <property type="project" value="InterPro"/>
</dbReference>
<evidence type="ECO:0000313" key="11">
    <source>
        <dbReference type="Proteomes" id="UP000694726"/>
    </source>
</evidence>
<dbReference type="GO" id="GO:0006508">
    <property type="term" value="P:proteolysis"/>
    <property type="evidence" value="ECO:0007669"/>
    <property type="project" value="UniProtKB-KW"/>
</dbReference>
<proteinExistence type="predicted"/>
<dbReference type="SUPFAM" id="SSF50494">
    <property type="entry name" value="Trypsin-like serine proteases"/>
    <property type="match status" value="1"/>
</dbReference>
<dbReference type="Gene3D" id="2.40.10.10">
    <property type="entry name" value="Trypsin-like serine proteases"/>
    <property type="match status" value="2"/>
</dbReference>
<keyword evidence="5" id="KW-0865">Zymogen</keyword>
<dbReference type="PANTHER" id="PTHR24253">
    <property type="entry name" value="TRANSMEMBRANE PROTEASE SERINE"/>
    <property type="match status" value="1"/>
</dbReference>
<dbReference type="CDD" id="cd00190">
    <property type="entry name" value="Tryp_SPc"/>
    <property type="match status" value="1"/>
</dbReference>
<evidence type="ECO:0000256" key="3">
    <source>
        <dbReference type="ARBA" id="ARBA00022801"/>
    </source>
</evidence>
<protein>
    <recommendedName>
        <fullName evidence="9">Peptidase S1 domain-containing protein</fullName>
    </recommendedName>
</protein>
<dbReference type="Ensembl" id="ENSSSCT00015084078.1">
    <property type="protein sequence ID" value="ENSSSCP00015034067.1"/>
    <property type="gene ID" value="ENSSSCG00015062929.1"/>
</dbReference>
<dbReference type="AlphaFoldDB" id="A0A8D0PHG8"/>
<evidence type="ECO:0000256" key="7">
    <source>
        <dbReference type="ARBA" id="ARBA00023180"/>
    </source>
</evidence>
<evidence type="ECO:0000313" key="10">
    <source>
        <dbReference type="Ensembl" id="ENSSSCP00015034067.1"/>
    </source>
</evidence>
<evidence type="ECO:0000256" key="6">
    <source>
        <dbReference type="ARBA" id="ARBA00023157"/>
    </source>
</evidence>
<dbReference type="PROSITE" id="PS50240">
    <property type="entry name" value="TRYPSIN_DOM"/>
    <property type="match status" value="1"/>
</dbReference>
<evidence type="ECO:0000256" key="8">
    <source>
        <dbReference type="SAM" id="MobiDB-lite"/>
    </source>
</evidence>
<dbReference type="PROSITE" id="PS00135">
    <property type="entry name" value="TRYPSIN_SER"/>
    <property type="match status" value="1"/>
</dbReference>
<keyword evidence="4" id="KW-0720">Serine protease</keyword>
<evidence type="ECO:0000259" key="9">
    <source>
        <dbReference type="PROSITE" id="PS50240"/>
    </source>
</evidence>